<name>A4CBR9_9GAMM</name>
<organism evidence="2 3">
    <name type="scientific">Pseudoalteromonas tunicata D2</name>
    <dbReference type="NCBI Taxonomy" id="87626"/>
    <lineage>
        <taxon>Bacteria</taxon>
        <taxon>Pseudomonadati</taxon>
        <taxon>Pseudomonadota</taxon>
        <taxon>Gammaproteobacteria</taxon>
        <taxon>Alteromonadales</taxon>
        <taxon>Pseudoalteromonadaceae</taxon>
        <taxon>Pseudoalteromonas</taxon>
    </lineage>
</organism>
<dbReference type="PANTHER" id="PTHR34385">
    <property type="entry name" value="D-ALANYL-D-ALANINE CARBOXYPEPTIDASE"/>
    <property type="match status" value="1"/>
</dbReference>
<dbReference type="Pfam" id="PF02557">
    <property type="entry name" value="VanY"/>
    <property type="match status" value="1"/>
</dbReference>
<dbReference type="InterPro" id="IPR009045">
    <property type="entry name" value="Zn_M74/Hedgehog-like"/>
</dbReference>
<dbReference type="Gene3D" id="3.30.1380.10">
    <property type="match status" value="1"/>
</dbReference>
<dbReference type="RefSeq" id="WP_009839638.1">
    <property type="nucleotide sequence ID" value="NZ_CH959301.1"/>
</dbReference>
<dbReference type="STRING" id="87626.PTD2_18330"/>
<dbReference type="CDD" id="cd14847">
    <property type="entry name" value="DD-carboxypeptidase_like"/>
    <property type="match status" value="1"/>
</dbReference>
<keyword evidence="2" id="KW-0378">Hydrolase</keyword>
<dbReference type="GO" id="GO:0004180">
    <property type="term" value="F:carboxypeptidase activity"/>
    <property type="evidence" value="ECO:0007669"/>
    <property type="project" value="UniProtKB-KW"/>
</dbReference>
<dbReference type="GO" id="GO:0006508">
    <property type="term" value="P:proteolysis"/>
    <property type="evidence" value="ECO:0007669"/>
    <property type="project" value="InterPro"/>
</dbReference>
<feature type="domain" description="D-alanyl-D-alanine carboxypeptidase-like core" evidence="1">
    <location>
        <begin position="21"/>
        <end position="174"/>
    </location>
</feature>
<dbReference type="PANTHER" id="PTHR34385:SF1">
    <property type="entry name" value="PEPTIDOGLYCAN L-ALANYL-D-GLUTAMATE ENDOPEPTIDASE CWLK"/>
    <property type="match status" value="1"/>
</dbReference>
<reference evidence="2 3" key="1">
    <citation type="submission" date="2006-02" db="EMBL/GenBank/DDBJ databases">
        <authorList>
            <person name="Moran M.A."/>
            <person name="Kjelleberg S."/>
            <person name="Egan S."/>
            <person name="Saunders N."/>
            <person name="Thomas T."/>
            <person name="Ferriera S."/>
            <person name="Johnson J."/>
            <person name="Kravitz S."/>
            <person name="Halpern A."/>
            <person name="Remington K."/>
            <person name="Beeson K."/>
            <person name="Tran B."/>
            <person name="Rogers Y.-H."/>
            <person name="Friedman R."/>
            <person name="Venter J.C."/>
        </authorList>
    </citation>
    <scope>NUCLEOTIDE SEQUENCE [LARGE SCALE GENOMIC DNA]</scope>
    <source>
        <strain evidence="2 3">D2</strain>
    </source>
</reference>
<dbReference type="Proteomes" id="UP000006201">
    <property type="component" value="Unassembled WGS sequence"/>
</dbReference>
<comment type="caution">
    <text evidence="2">The sequence shown here is derived from an EMBL/GenBank/DDBJ whole genome shotgun (WGS) entry which is preliminary data.</text>
</comment>
<dbReference type="InterPro" id="IPR052179">
    <property type="entry name" value="DD-CPase-like"/>
</dbReference>
<dbReference type="HOGENOM" id="CLU_081855_0_0_6"/>
<proteinExistence type="predicted"/>
<sequence length="223" mass="25595">MSLSHQLLGQSREHLVPFGQHFIHPAIQSDLQRLCTAAEDAGFDLTIASSFRDFERQRLIWNNKFLGNRPVLDAIEQPIDISKLSTLELCHAILRFSALPGASRHHWGTDLDIFDANAVDKKYQLKLEQQEYQANGPFYAFNHWLDLHLGDFGFFRPYARYQGGVASEPWHISHQMQSQLMASAYDLTMLEAQITEHEVEGKTTLLEHLPTIYQTFITNICQP</sequence>
<dbReference type="EMBL" id="AAOH01000005">
    <property type="protein sequence ID" value="EAR27806.1"/>
    <property type="molecule type" value="Genomic_DNA"/>
</dbReference>
<protein>
    <submittedName>
        <fullName evidence="2">Putative D,D-carboxypeptidase-related protein</fullName>
    </submittedName>
</protein>
<dbReference type="AlphaFoldDB" id="A4CBR9"/>
<dbReference type="eggNOG" id="COG1876">
    <property type="taxonomic scope" value="Bacteria"/>
</dbReference>
<dbReference type="OrthoDB" id="9792074at2"/>
<keyword evidence="2" id="KW-0121">Carboxypeptidase</keyword>
<evidence type="ECO:0000259" key="1">
    <source>
        <dbReference type="Pfam" id="PF02557"/>
    </source>
</evidence>
<keyword evidence="3" id="KW-1185">Reference proteome</keyword>
<dbReference type="InterPro" id="IPR003709">
    <property type="entry name" value="VanY-like_core_dom"/>
</dbReference>
<accession>A4CBR9</accession>
<dbReference type="SUPFAM" id="SSF55166">
    <property type="entry name" value="Hedgehog/DD-peptidase"/>
    <property type="match status" value="1"/>
</dbReference>
<evidence type="ECO:0000313" key="3">
    <source>
        <dbReference type="Proteomes" id="UP000006201"/>
    </source>
</evidence>
<keyword evidence="2" id="KW-0645">Protease</keyword>
<evidence type="ECO:0000313" key="2">
    <source>
        <dbReference type="EMBL" id="EAR27806.1"/>
    </source>
</evidence>
<gene>
    <name evidence="2" type="ORF">PTD2_18330</name>
</gene>